<dbReference type="InterPro" id="IPR013762">
    <property type="entry name" value="Integrase-like_cat_sf"/>
</dbReference>
<dbReference type="Gene3D" id="1.10.443.10">
    <property type="entry name" value="Intergrase catalytic core"/>
    <property type="match status" value="1"/>
</dbReference>
<keyword evidence="2" id="KW-0238">DNA-binding</keyword>
<dbReference type="CDD" id="cd01189">
    <property type="entry name" value="INT_ICEBs1_C_like"/>
    <property type="match status" value="1"/>
</dbReference>
<dbReference type="InterPro" id="IPR010998">
    <property type="entry name" value="Integrase_recombinase_N"/>
</dbReference>
<protein>
    <submittedName>
        <fullName evidence="5">Site-specific recombinase, phage integrase family</fullName>
    </submittedName>
</protein>
<proteinExistence type="inferred from homology"/>
<dbReference type="PATRIC" id="fig|888064.11.peg.996"/>
<evidence type="ECO:0000313" key="5">
    <source>
        <dbReference type="EMBL" id="EFU73392.1"/>
    </source>
</evidence>
<dbReference type="Proteomes" id="UP000010296">
    <property type="component" value="Unassembled WGS sequence"/>
</dbReference>
<comment type="caution">
    <text evidence="5">The sequence shown here is derived from an EMBL/GenBank/DDBJ whole genome shotgun (WGS) entry which is preliminary data.</text>
</comment>
<dbReference type="SUPFAM" id="SSF56349">
    <property type="entry name" value="DNA breaking-rejoining enzymes"/>
    <property type="match status" value="1"/>
</dbReference>
<evidence type="ECO:0000256" key="3">
    <source>
        <dbReference type="ARBA" id="ARBA00023172"/>
    </source>
</evidence>
<dbReference type="InterPro" id="IPR002104">
    <property type="entry name" value="Integrase_catalytic"/>
</dbReference>
<dbReference type="GO" id="GO:0003677">
    <property type="term" value="F:DNA binding"/>
    <property type="evidence" value="ECO:0007669"/>
    <property type="project" value="UniProtKB-KW"/>
</dbReference>
<dbReference type="PROSITE" id="PS51898">
    <property type="entry name" value="TYR_RECOMBINASE"/>
    <property type="match status" value="1"/>
</dbReference>
<reference evidence="5 6" key="1">
    <citation type="submission" date="2010-12" db="EMBL/GenBank/DDBJ databases">
        <authorList>
            <person name="Muzny D."/>
            <person name="Qin X."/>
            <person name="Deng J."/>
            <person name="Jiang H."/>
            <person name="Liu Y."/>
            <person name="Qu J."/>
            <person name="Song X.-Z."/>
            <person name="Zhang L."/>
            <person name="Thornton R."/>
            <person name="Coyle M."/>
            <person name="Francisco L."/>
            <person name="Jackson L."/>
            <person name="Javaid M."/>
            <person name="Korchina V."/>
            <person name="Kovar C."/>
            <person name="Mata R."/>
            <person name="Mathew T."/>
            <person name="Ngo R."/>
            <person name="Nguyen L."/>
            <person name="Nguyen N."/>
            <person name="Okwuonu G."/>
            <person name="Ongeri F."/>
            <person name="Pham C."/>
            <person name="Simmons D."/>
            <person name="Wilczek-Boney K."/>
            <person name="Hale W."/>
            <person name="Jakkamsetti A."/>
            <person name="Pham P."/>
            <person name="Ruth R."/>
            <person name="San Lucas F."/>
            <person name="Warren J."/>
            <person name="Zhang J."/>
            <person name="Zhao Z."/>
            <person name="Zhou C."/>
            <person name="Zhu D."/>
            <person name="Lee S."/>
            <person name="Bess C."/>
            <person name="Blankenburg K."/>
            <person name="Forbes L."/>
            <person name="Fu Q."/>
            <person name="Gubbala S."/>
            <person name="Hirani K."/>
            <person name="Jayaseelan J.C."/>
            <person name="Lara F."/>
            <person name="Munidasa M."/>
            <person name="Palculict T."/>
            <person name="Patil S."/>
            <person name="Pu L.-L."/>
            <person name="Saada N."/>
            <person name="Tang L."/>
            <person name="Weissenberger G."/>
            <person name="Zhu Y."/>
            <person name="Hemphill L."/>
            <person name="Shang Y."/>
            <person name="Youmans B."/>
            <person name="Ayvaz T."/>
            <person name="Ross M."/>
            <person name="Santibanez J."/>
            <person name="Aqrawi P."/>
            <person name="Gross S."/>
            <person name="Joshi V."/>
            <person name="Fowler G."/>
            <person name="Nazareth L."/>
            <person name="Reid J."/>
            <person name="Worley K."/>
            <person name="Petrosino J."/>
            <person name="Highlander S."/>
            <person name="Gibbs R."/>
        </authorList>
    </citation>
    <scope>NUCLEOTIDE SEQUENCE [LARGE SCALE GENOMIC DNA]</scope>
    <source>
        <strain evidence="6">DSM 15952 / CCUG 50447 / LMG 22039 / TP 1.5</strain>
    </source>
</reference>
<dbReference type="HOGENOM" id="CLU_027562_17_6_9"/>
<organism evidence="5 6">
    <name type="scientific">Enterococcus italicus (strain DSM 15952 / CCUG 50447 / LMG 22039 / TP 1.5)</name>
    <dbReference type="NCBI Taxonomy" id="888064"/>
    <lineage>
        <taxon>Bacteria</taxon>
        <taxon>Bacillati</taxon>
        <taxon>Bacillota</taxon>
        <taxon>Bacilli</taxon>
        <taxon>Lactobacillales</taxon>
        <taxon>Enterococcaceae</taxon>
        <taxon>Enterococcus</taxon>
    </lineage>
</organism>
<dbReference type="PANTHER" id="PTHR30349">
    <property type="entry name" value="PHAGE INTEGRASE-RELATED"/>
    <property type="match status" value="1"/>
</dbReference>
<keyword evidence="3" id="KW-0233">DNA recombination</keyword>
<comment type="similarity">
    <text evidence="1">Belongs to the 'phage' integrase family.</text>
</comment>
<evidence type="ECO:0000259" key="4">
    <source>
        <dbReference type="PROSITE" id="PS51898"/>
    </source>
</evidence>
<evidence type="ECO:0000256" key="2">
    <source>
        <dbReference type="ARBA" id="ARBA00023125"/>
    </source>
</evidence>
<keyword evidence="6" id="KW-1185">Reference proteome</keyword>
<dbReference type="GO" id="GO:0006310">
    <property type="term" value="P:DNA recombination"/>
    <property type="evidence" value="ECO:0007669"/>
    <property type="project" value="UniProtKB-KW"/>
</dbReference>
<gene>
    <name evidence="5" type="primary">xerC3</name>
    <name evidence="5" type="ORF">HMPREF9088_1778</name>
</gene>
<evidence type="ECO:0000256" key="1">
    <source>
        <dbReference type="ARBA" id="ARBA00008857"/>
    </source>
</evidence>
<dbReference type="eggNOG" id="COG0582">
    <property type="taxonomic scope" value="Bacteria"/>
</dbReference>
<name>E6LHD8_ENTI1</name>
<feature type="domain" description="Tyr recombinase" evidence="4">
    <location>
        <begin position="121"/>
        <end position="311"/>
    </location>
</feature>
<dbReference type="PANTHER" id="PTHR30349:SF64">
    <property type="entry name" value="PROPHAGE INTEGRASE INTD-RELATED"/>
    <property type="match status" value="1"/>
</dbReference>
<accession>E6LHD8</accession>
<dbReference type="InterPro" id="IPR011010">
    <property type="entry name" value="DNA_brk_join_enz"/>
</dbReference>
<dbReference type="STRING" id="888064.HMPREF9088_1778"/>
<sequence>MDFGQKLCGGFYMENQVKFYEYYAEWIELYKVGAVRDVTLAKYKMSLKWVRELVPDLFLQDLDRKSYQSLLNQYAMTHEKQTTLDFHHQLKGALRDALDERIIISDPTRKVVIKGKTPRPKKDKYLNQFDLQKLLDSLELTEQVSFDWLILLIAKTGLRFSEALALTPEDFNFFNQTISVTKTWNYKTNEGGFMGTKNASSKRHVSIDWKTGMQFAQLIKDLPDNEPIFVKERVFNSTVNNLLRRCCKKTGIPIITVHGLRHTHASLLLFAGVSIASVARRLGHANMTTTQQIYLHIIQELENQDNDKIMRYLSGL</sequence>
<dbReference type="GO" id="GO:0015074">
    <property type="term" value="P:DNA integration"/>
    <property type="evidence" value="ECO:0007669"/>
    <property type="project" value="InterPro"/>
</dbReference>
<dbReference type="Pfam" id="PF00589">
    <property type="entry name" value="Phage_integrase"/>
    <property type="match status" value="1"/>
</dbReference>
<dbReference type="AlphaFoldDB" id="E6LHD8"/>
<dbReference type="InterPro" id="IPR050090">
    <property type="entry name" value="Tyrosine_recombinase_XerCD"/>
</dbReference>
<dbReference type="EMBL" id="AEPV01000068">
    <property type="protein sequence ID" value="EFU73392.1"/>
    <property type="molecule type" value="Genomic_DNA"/>
</dbReference>
<evidence type="ECO:0000313" key="6">
    <source>
        <dbReference type="Proteomes" id="UP000010296"/>
    </source>
</evidence>
<dbReference type="Gene3D" id="1.10.150.130">
    <property type="match status" value="1"/>
</dbReference>